<dbReference type="CDD" id="cd13641">
    <property type="entry name" value="PBP2_HisX_like"/>
    <property type="match status" value="1"/>
</dbReference>
<dbReference type="GO" id="GO:0022857">
    <property type="term" value="F:transmembrane transporter activity"/>
    <property type="evidence" value="ECO:0007669"/>
    <property type="project" value="InterPro"/>
</dbReference>
<dbReference type="Pfam" id="PF04069">
    <property type="entry name" value="OpuAC"/>
    <property type="match status" value="1"/>
</dbReference>
<feature type="domain" description="ABC-type glycine betaine transport system substrate-binding" evidence="1">
    <location>
        <begin position="27"/>
        <end position="295"/>
    </location>
</feature>
<reference evidence="2 3" key="1">
    <citation type="submission" date="2018-06" db="EMBL/GenBank/DDBJ databases">
        <authorList>
            <consortium name="Pathogen Informatics"/>
            <person name="Doyle S."/>
        </authorList>
    </citation>
    <scope>NUCLEOTIDE SEQUENCE [LARGE SCALE GENOMIC DNA]</scope>
    <source>
        <strain evidence="2 3">NCTC12112</strain>
    </source>
</reference>
<dbReference type="RefSeq" id="WP_005981795.1">
    <property type="nucleotide sequence ID" value="NZ_CABKNW010000005.1"/>
</dbReference>
<evidence type="ECO:0000313" key="3">
    <source>
        <dbReference type="Proteomes" id="UP000249008"/>
    </source>
</evidence>
<dbReference type="Proteomes" id="UP000249008">
    <property type="component" value="Chromosome 1"/>
</dbReference>
<protein>
    <submittedName>
        <fullName evidence="2">Glycine betaine transporter periplasmic subunit</fullName>
    </submittedName>
</protein>
<evidence type="ECO:0000259" key="1">
    <source>
        <dbReference type="Pfam" id="PF04069"/>
    </source>
</evidence>
<dbReference type="InterPro" id="IPR007210">
    <property type="entry name" value="ABC_Gly_betaine_transp_sub-bd"/>
</dbReference>
<dbReference type="SUPFAM" id="SSF53850">
    <property type="entry name" value="Periplasmic binding protein-like II"/>
    <property type="match status" value="1"/>
</dbReference>
<accession>A0AAX2JBQ6</accession>
<organism evidence="2 3">
    <name type="scientific">Fusobacterium ulcerans</name>
    <dbReference type="NCBI Taxonomy" id="861"/>
    <lineage>
        <taxon>Bacteria</taxon>
        <taxon>Fusobacteriati</taxon>
        <taxon>Fusobacteriota</taxon>
        <taxon>Fusobacteriia</taxon>
        <taxon>Fusobacteriales</taxon>
        <taxon>Fusobacteriaceae</taxon>
        <taxon>Fusobacterium</taxon>
    </lineage>
</organism>
<dbReference type="EMBL" id="LS483487">
    <property type="protein sequence ID" value="SQJ06849.1"/>
    <property type="molecule type" value="Genomic_DNA"/>
</dbReference>
<proteinExistence type="predicted"/>
<sequence length="319" mass="36117">MKKKIFTFIITGFLTLAFLGCGGNDKKEVRFADAGWDSNKVHNAVAGFIIENAFGYTWSEVPGSTPILHEAIKSGEIDVHMEEWTDNIPSYYPDLKAGLFQELGTNFDDNRQGIYVPKYVIETMAPDLKSVKDLPKYKELFKDSENPEKGRIYGAIPGWEIDNIMYKKYEAYELNKDFVYFRPGSDAALSAAFTAAYEKKEPIVGYYWEPTWLLGKYDFVLLEDEPYDAEKYFEGKTACPSVKVTIGASNKFKEKAPEIAAFLSKYHTSSKLTSEALAHMQETGDNYNATAKWLLKNNDNLIDQWLDADKAAAVRKALN</sequence>
<dbReference type="KEGG" id="ful:C4N20_01010"/>
<dbReference type="AlphaFoldDB" id="A0AAX2JBQ6"/>
<dbReference type="GeneID" id="78453367"/>
<dbReference type="GO" id="GO:0043190">
    <property type="term" value="C:ATP-binding cassette (ABC) transporter complex"/>
    <property type="evidence" value="ECO:0007669"/>
    <property type="project" value="InterPro"/>
</dbReference>
<dbReference type="PROSITE" id="PS51257">
    <property type="entry name" value="PROKAR_LIPOPROTEIN"/>
    <property type="match status" value="1"/>
</dbReference>
<name>A0AAX2JBQ6_9FUSO</name>
<gene>
    <name evidence="2" type="ORF">NCTC12112_02077</name>
</gene>
<evidence type="ECO:0000313" key="2">
    <source>
        <dbReference type="EMBL" id="SQJ06849.1"/>
    </source>
</evidence>
<dbReference type="Gene3D" id="3.40.190.10">
    <property type="entry name" value="Periplasmic binding protein-like II"/>
    <property type="match status" value="1"/>
</dbReference>
<dbReference type="Gene3D" id="3.40.190.100">
    <property type="entry name" value="Glycine betaine-binding periplasmic protein, domain 2"/>
    <property type="match status" value="1"/>
</dbReference>